<comment type="caution">
    <text evidence="3">The sequence shown here is derived from an EMBL/GenBank/DDBJ whole genome shotgun (WGS) entry which is preliminary data.</text>
</comment>
<protein>
    <submittedName>
        <fullName evidence="3">DUF4158 domain-containing protein</fullName>
    </submittedName>
</protein>
<feature type="region of interest" description="Disordered" evidence="1">
    <location>
        <begin position="41"/>
        <end position="60"/>
    </location>
</feature>
<evidence type="ECO:0000256" key="1">
    <source>
        <dbReference type="SAM" id="MobiDB-lite"/>
    </source>
</evidence>
<evidence type="ECO:0000313" key="3">
    <source>
        <dbReference type="EMBL" id="MFC5828459.1"/>
    </source>
</evidence>
<dbReference type="EMBL" id="JBHSPA010000037">
    <property type="protein sequence ID" value="MFC5828459.1"/>
    <property type="molecule type" value="Genomic_DNA"/>
</dbReference>
<keyword evidence="4" id="KW-1185">Reference proteome</keyword>
<proteinExistence type="predicted"/>
<dbReference type="RefSeq" id="WP_379517961.1">
    <property type="nucleotide sequence ID" value="NZ_JBHSPA010000037.1"/>
</dbReference>
<dbReference type="Pfam" id="PF13700">
    <property type="entry name" value="DUF4158"/>
    <property type="match status" value="1"/>
</dbReference>
<evidence type="ECO:0000313" key="4">
    <source>
        <dbReference type="Proteomes" id="UP001596058"/>
    </source>
</evidence>
<evidence type="ECO:0000259" key="2">
    <source>
        <dbReference type="Pfam" id="PF13700"/>
    </source>
</evidence>
<dbReference type="Proteomes" id="UP001596058">
    <property type="component" value="Unassembled WGS sequence"/>
</dbReference>
<dbReference type="InterPro" id="IPR025296">
    <property type="entry name" value="DUF4158"/>
</dbReference>
<feature type="region of interest" description="Disordered" evidence="1">
    <location>
        <begin position="115"/>
        <end position="144"/>
    </location>
</feature>
<organism evidence="3 4">
    <name type="scientific">Nonomuraea insulae</name>
    <dbReference type="NCBI Taxonomy" id="1616787"/>
    <lineage>
        <taxon>Bacteria</taxon>
        <taxon>Bacillati</taxon>
        <taxon>Actinomycetota</taxon>
        <taxon>Actinomycetes</taxon>
        <taxon>Streptosporangiales</taxon>
        <taxon>Streptosporangiaceae</taxon>
        <taxon>Nonomuraea</taxon>
    </lineage>
</organism>
<sequence length="173" mass="19023">MLALKCFQKMARFPSPDEIPEALIDHVRRCLELAEDVWPDHGSSGSAKAHRKLVRQRQGVKQDAGPARAIAAVAIRKAAQAKNNPADLINVAIEESLRLRLELLGYTSHERAQRASQPCAGDHLLPTGSAERRHRSATRGPDAGDGLTRQVCVLKLLSLSRQRLFGSRPAMPR</sequence>
<feature type="domain" description="DUF4158" evidence="2">
    <location>
        <begin position="2"/>
        <end position="111"/>
    </location>
</feature>
<name>A0ABW1CRU0_9ACTN</name>
<gene>
    <name evidence="3" type="ORF">ACFPZ3_31710</name>
</gene>
<accession>A0ABW1CRU0</accession>
<reference evidence="4" key="1">
    <citation type="journal article" date="2019" name="Int. J. Syst. Evol. Microbiol.">
        <title>The Global Catalogue of Microorganisms (GCM) 10K type strain sequencing project: providing services to taxonomists for standard genome sequencing and annotation.</title>
        <authorList>
            <consortium name="The Broad Institute Genomics Platform"/>
            <consortium name="The Broad Institute Genome Sequencing Center for Infectious Disease"/>
            <person name="Wu L."/>
            <person name="Ma J."/>
        </authorList>
    </citation>
    <scope>NUCLEOTIDE SEQUENCE [LARGE SCALE GENOMIC DNA]</scope>
    <source>
        <strain evidence="4">CCUG 53903</strain>
    </source>
</reference>